<feature type="region of interest" description="Disordered" evidence="1">
    <location>
        <begin position="1"/>
        <end position="27"/>
    </location>
</feature>
<dbReference type="CDD" id="cd22665">
    <property type="entry name" value="FHA_MDC1"/>
    <property type="match status" value="1"/>
</dbReference>
<evidence type="ECO:0000313" key="3">
    <source>
        <dbReference type="EMBL" id="KAJ8392930.1"/>
    </source>
</evidence>
<dbReference type="Gene3D" id="2.60.200.20">
    <property type="match status" value="1"/>
</dbReference>
<dbReference type="SUPFAM" id="SSF49879">
    <property type="entry name" value="SMAD/FHA domain"/>
    <property type="match status" value="1"/>
</dbReference>
<accession>A0AAD7RZA4</accession>
<name>A0AAD7RZA4_9TELE</name>
<feature type="compositionally biased region" description="Acidic residues" evidence="1">
    <location>
        <begin position="1"/>
        <end position="20"/>
    </location>
</feature>
<reference evidence="3" key="1">
    <citation type="journal article" date="2023" name="Science">
        <title>Genome structures resolve the early diversification of teleost fishes.</title>
        <authorList>
            <person name="Parey E."/>
            <person name="Louis A."/>
            <person name="Montfort J."/>
            <person name="Bouchez O."/>
            <person name="Roques C."/>
            <person name="Iampietro C."/>
            <person name="Lluch J."/>
            <person name="Castinel A."/>
            <person name="Donnadieu C."/>
            <person name="Desvignes T."/>
            <person name="Floi Bucao C."/>
            <person name="Jouanno E."/>
            <person name="Wen M."/>
            <person name="Mejri S."/>
            <person name="Dirks R."/>
            <person name="Jansen H."/>
            <person name="Henkel C."/>
            <person name="Chen W.J."/>
            <person name="Zahm M."/>
            <person name="Cabau C."/>
            <person name="Klopp C."/>
            <person name="Thompson A.W."/>
            <person name="Robinson-Rechavi M."/>
            <person name="Braasch I."/>
            <person name="Lecointre G."/>
            <person name="Bobe J."/>
            <person name="Postlethwait J.H."/>
            <person name="Berthelot C."/>
            <person name="Roest Crollius H."/>
            <person name="Guiguen Y."/>
        </authorList>
    </citation>
    <scope>NUCLEOTIDE SEQUENCE</scope>
    <source>
        <strain evidence="3">NC1722</strain>
    </source>
</reference>
<feature type="compositionally biased region" description="Acidic residues" evidence="1">
    <location>
        <begin position="518"/>
        <end position="529"/>
    </location>
</feature>
<feature type="compositionally biased region" description="Acidic residues" evidence="1">
    <location>
        <begin position="489"/>
        <end position="500"/>
    </location>
</feature>
<feature type="compositionally biased region" description="Acidic residues" evidence="1">
    <location>
        <begin position="307"/>
        <end position="317"/>
    </location>
</feature>
<gene>
    <name evidence="3" type="ORF">AAFF_G00071340</name>
</gene>
<organism evidence="3 4">
    <name type="scientific">Aldrovandia affinis</name>
    <dbReference type="NCBI Taxonomy" id="143900"/>
    <lineage>
        <taxon>Eukaryota</taxon>
        <taxon>Metazoa</taxon>
        <taxon>Chordata</taxon>
        <taxon>Craniata</taxon>
        <taxon>Vertebrata</taxon>
        <taxon>Euteleostomi</taxon>
        <taxon>Actinopterygii</taxon>
        <taxon>Neopterygii</taxon>
        <taxon>Teleostei</taxon>
        <taxon>Notacanthiformes</taxon>
        <taxon>Halosauridae</taxon>
        <taxon>Aldrovandia</taxon>
    </lineage>
</organism>
<comment type="caution">
    <text evidence="3">The sequence shown here is derived from an EMBL/GenBank/DDBJ whole genome shotgun (WGS) entry which is preliminary data.</text>
</comment>
<sequence length="682" mass="73022">MDETQELEDYLIEEEEEVAEEKDSGREREPLAKLRIFNNEHFSETEFPLFLGENVLGRDPTACNLPLSACSVSKRHAVISLSLLRGDSHRDDDVMEALLWDLGSMNGTRKGRLRLTPHVRYALSEGDSVVVADLPCQYVCVEQGGAGGKMEGPVKTKPQSGRGKGRHLSLEQTPTQLEVTLASESESDSEGEIGGRRKERAKILDSSQDSGPTCSTFLSPAQKVIPESEDESSSSEGSRFGKTPKHVSDSDPDTEAEGEAGSKVSQGRSRPGPLIDSAANKENVEPSRTTAPVGSPVANFQIHDSDSDTDLEAEEEVGNLTRSLGPNVGSAAAPDPVIHEFHLDSDTDVEDNVDGTTASAPVLVPKAEPPPAAPAVQQIDFHLDSDTDAEDNLEDLSGLAPGGSSCTVSPIAPSVKPQELHFDSDTDTEDTGTRTQPPAAAVGMGMEILSDSDEDMEEDAAWPFAPTPKAGSEPAPPAALAATSACSEPDSDTDVEEADSVEPRPPVKTEVDPRDCNMDSDTDVEDDGGEGTSGYGERPASSTPLGSALQVEEMETQTFLITSNPFRRPSLPPQLKLKPLHDSQEGSADDDIVIAATQCFVSDGPMSSLAGDPTLDATQLFAPAPALLRTWRISLPRRSPSSWGCPIAARVPWLLACRSWRQSLSWRPHKPMGRPLPLDRTR</sequence>
<evidence type="ECO:0000313" key="4">
    <source>
        <dbReference type="Proteomes" id="UP001221898"/>
    </source>
</evidence>
<feature type="compositionally biased region" description="Basic and acidic residues" evidence="1">
    <location>
        <begin position="501"/>
        <end position="517"/>
    </location>
</feature>
<feature type="domain" description="FHA" evidence="2">
    <location>
        <begin position="54"/>
        <end position="115"/>
    </location>
</feature>
<proteinExistence type="predicted"/>
<dbReference type="AlphaFoldDB" id="A0AAD7RZA4"/>
<dbReference type="InterPro" id="IPR000253">
    <property type="entry name" value="FHA_dom"/>
</dbReference>
<protein>
    <recommendedName>
        <fullName evidence="2">FHA domain-containing protein</fullName>
    </recommendedName>
</protein>
<evidence type="ECO:0000256" key="1">
    <source>
        <dbReference type="SAM" id="MobiDB-lite"/>
    </source>
</evidence>
<keyword evidence="4" id="KW-1185">Reference proteome</keyword>
<dbReference type="Proteomes" id="UP001221898">
    <property type="component" value="Unassembled WGS sequence"/>
</dbReference>
<feature type="region of interest" description="Disordered" evidence="1">
    <location>
        <begin position="383"/>
        <end position="546"/>
    </location>
</feature>
<dbReference type="EMBL" id="JAINUG010000142">
    <property type="protein sequence ID" value="KAJ8392930.1"/>
    <property type="molecule type" value="Genomic_DNA"/>
</dbReference>
<dbReference type="InterPro" id="IPR008984">
    <property type="entry name" value="SMAD_FHA_dom_sf"/>
</dbReference>
<feature type="compositionally biased region" description="Acidic residues" evidence="1">
    <location>
        <begin position="450"/>
        <end position="460"/>
    </location>
</feature>
<dbReference type="PROSITE" id="PS50006">
    <property type="entry name" value="FHA_DOMAIN"/>
    <property type="match status" value="1"/>
</dbReference>
<feature type="compositionally biased region" description="Polar residues" evidence="1">
    <location>
        <begin position="205"/>
        <end position="219"/>
    </location>
</feature>
<feature type="region of interest" description="Disordered" evidence="1">
    <location>
        <begin position="147"/>
        <end position="334"/>
    </location>
</feature>
<evidence type="ECO:0000259" key="2">
    <source>
        <dbReference type="PROSITE" id="PS50006"/>
    </source>
</evidence>
<feature type="compositionally biased region" description="Low complexity" evidence="1">
    <location>
        <begin position="470"/>
        <end position="487"/>
    </location>
</feature>
<dbReference type="Pfam" id="PF00498">
    <property type="entry name" value="FHA"/>
    <property type="match status" value="1"/>
</dbReference>